<evidence type="ECO:0000259" key="12">
    <source>
        <dbReference type="Pfam" id="PF02668"/>
    </source>
</evidence>
<dbReference type="CDD" id="cd00250">
    <property type="entry name" value="CAS_like"/>
    <property type="match status" value="1"/>
</dbReference>
<dbReference type="NCBIfam" id="TIGR00685">
    <property type="entry name" value="T6PP"/>
    <property type="match status" value="1"/>
</dbReference>
<dbReference type="SUPFAM" id="SSF56784">
    <property type="entry name" value="HAD-like"/>
    <property type="match status" value="1"/>
</dbReference>
<comment type="pathway">
    <text evidence="3">Glycan biosynthesis; trehalose biosynthesis.</text>
</comment>
<dbReference type="EMBL" id="MBDO02000101">
    <property type="protein sequence ID" value="RLN63248.1"/>
    <property type="molecule type" value="Genomic_DNA"/>
</dbReference>
<dbReference type="EC" id="3.1.3.12" evidence="6"/>
<dbReference type="Gene3D" id="3.40.430.10">
    <property type="entry name" value="Dihydrofolate Reductase, subunit A"/>
    <property type="match status" value="1"/>
</dbReference>
<dbReference type="EMBL" id="MBAD02000645">
    <property type="protein sequence ID" value="RLN64715.1"/>
    <property type="molecule type" value="Genomic_DNA"/>
</dbReference>
<evidence type="ECO:0000256" key="1">
    <source>
        <dbReference type="ARBA" id="ARBA00000500"/>
    </source>
</evidence>
<proteinExistence type="inferred from homology"/>
<evidence type="ECO:0000256" key="9">
    <source>
        <dbReference type="ARBA" id="ARBA00023002"/>
    </source>
</evidence>
<dbReference type="Proteomes" id="UP000277300">
    <property type="component" value="Unassembled WGS sequence"/>
</dbReference>
<evidence type="ECO:0000256" key="7">
    <source>
        <dbReference type="ARBA" id="ARBA00022723"/>
    </source>
</evidence>
<dbReference type="CDD" id="cd01627">
    <property type="entry name" value="HAD_TPP"/>
    <property type="match status" value="1"/>
</dbReference>
<dbReference type="PANTHER" id="PTHR43768:SF3">
    <property type="entry name" value="TREHALOSE 6-PHOSPHATE PHOSPHATASE"/>
    <property type="match status" value="1"/>
</dbReference>
<comment type="catalytic activity">
    <reaction evidence="1">
        <text>alpha,alpha-trehalose 6-phosphate + H2O = alpha,alpha-trehalose + phosphate</text>
        <dbReference type="Rhea" id="RHEA:23420"/>
        <dbReference type="ChEBI" id="CHEBI:15377"/>
        <dbReference type="ChEBI" id="CHEBI:16551"/>
        <dbReference type="ChEBI" id="CHEBI:43474"/>
        <dbReference type="ChEBI" id="CHEBI:58429"/>
        <dbReference type="EC" id="3.1.3.12"/>
    </reaction>
</comment>
<dbReference type="InterPro" id="IPR038492">
    <property type="entry name" value="GBBH-like_N_sf"/>
</dbReference>
<accession>A0A3F2RS89</accession>
<comment type="similarity">
    <text evidence="5">Belongs to the trehalose phosphatase family.</text>
</comment>
<dbReference type="InterPro" id="IPR036412">
    <property type="entry name" value="HAD-like_sf"/>
</dbReference>
<dbReference type="Proteomes" id="UP000284657">
    <property type="component" value="Unassembled WGS sequence"/>
</dbReference>
<evidence type="ECO:0000256" key="10">
    <source>
        <dbReference type="ARBA" id="ARBA00023004"/>
    </source>
</evidence>
<evidence type="ECO:0000256" key="4">
    <source>
        <dbReference type="ARBA" id="ARBA00008654"/>
    </source>
</evidence>
<dbReference type="Pfam" id="PF02358">
    <property type="entry name" value="Trehalose_PPase"/>
    <property type="match status" value="1"/>
</dbReference>
<evidence type="ECO:0000256" key="3">
    <source>
        <dbReference type="ARBA" id="ARBA00005199"/>
    </source>
</evidence>
<evidence type="ECO:0000256" key="2">
    <source>
        <dbReference type="ARBA" id="ARBA00001954"/>
    </source>
</evidence>
<dbReference type="OrthoDB" id="406634at2759"/>
<dbReference type="Gene3D" id="3.30.70.1020">
    <property type="entry name" value="Trehalose-6-phosphate phosphatase related protein, domain 2"/>
    <property type="match status" value="1"/>
</dbReference>
<dbReference type="InterPro" id="IPR024072">
    <property type="entry name" value="DHFR-like_dom_sf"/>
</dbReference>
<evidence type="ECO:0000313" key="14">
    <source>
        <dbReference type="EMBL" id="RLN64715.1"/>
    </source>
</evidence>
<keyword evidence="7" id="KW-0479">Metal-binding</keyword>
<dbReference type="AlphaFoldDB" id="A0A3F2RS89"/>
<evidence type="ECO:0000313" key="13">
    <source>
        <dbReference type="EMBL" id="RLN63248.1"/>
    </source>
</evidence>
<dbReference type="Gene3D" id="3.60.130.10">
    <property type="entry name" value="Clavaminate synthase-like"/>
    <property type="match status" value="1"/>
</dbReference>
<evidence type="ECO:0000256" key="5">
    <source>
        <dbReference type="ARBA" id="ARBA00008770"/>
    </source>
</evidence>
<evidence type="ECO:0000313" key="15">
    <source>
        <dbReference type="Proteomes" id="UP000277300"/>
    </source>
</evidence>
<dbReference type="GO" id="GO:0004805">
    <property type="term" value="F:trehalose-phosphatase activity"/>
    <property type="evidence" value="ECO:0007669"/>
    <property type="project" value="UniProtKB-EC"/>
</dbReference>
<comment type="caution">
    <text evidence="13">The sequence shown here is derived from an EMBL/GenBank/DDBJ whole genome shotgun (WGS) entry which is preliminary data.</text>
</comment>
<dbReference type="NCBIfam" id="TIGR01484">
    <property type="entry name" value="HAD-SF-IIB"/>
    <property type="match status" value="1"/>
</dbReference>
<dbReference type="InterPro" id="IPR003819">
    <property type="entry name" value="TauD/TfdA-like"/>
</dbReference>
<dbReference type="SUPFAM" id="SSF51197">
    <property type="entry name" value="Clavaminate synthase-like"/>
    <property type="match status" value="1"/>
</dbReference>
<dbReference type="SUPFAM" id="SSF53597">
    <property type="entry name" value="Dihydrofolate reductase-like"/>
    <property type="match status" value="1"/>
</dbReference>
<evidence type="ECO:0000256" key="6">
    <source>
        <dbReference type="ARBA" id="ARBA00013086"/>
    </source>
</evidence>
<keyword evidence="8" id="KW-0378">Hydrolase</keyword>
<dbReference type="Gene3D" id="3.30.2020.30">
    <property type="match status" value="1"/>
</dbReference>
<name>A0A3F2RS89_9STRA</name>
<feature type="domain" description="Bacterial bifunctional deaminase-reductase C-terminal" evidence="11">
    <location>
        <begin position="34"/>
        <end position="204"/>
    </location>
</feature>
<dbReference type="InterPro" id="IPR006379">
    <property type="entry name" value="HAD-SF_hydro_IIB"/>
</dbReference>
<dbReference type="GO" id="GO:0009231">
    <property type="term" value="P:riboflavin biosynthetic process"/>
    <property type="evidence" value="ECO:0007669"/>
    <property type="project" value="InterPro"/>
</dbReference>
<sequence length="823" mass="93256">MVDAVLQSVRQQVCKAQEDWRQKCALEKDDQAAFVTLTYAQSIDGSIAAKRGKPTVLSGSASMQMTHILRTLHDGILVGNNPRPIIVDTNLHCPTSIKLFTLSTCEKPIILFGRSLLDPEILKRKEALETLGAQVLECQTYHRDTVRTNAFVSYSILPVGVVKQHGISTIMVEGGASILTSCLQENTKQKHLINLVIVTVAPTFARFRDHRLVVFLDYDGTLTPIVNDPALALLSPAMKDTLEKLREKFITGVITGRSLHKIQKFVSIPQLYYAGSHGFDIEGPNGTAIKNQVAAQFLTDLHNVRDELSEKIKDVPGAEVEDNIFSVSLHYRNVEPTLRPQISALARTTGDQHPRIKLNQGKMVYEFKPKIDWNKGKALEWLLQALGLHEHDDVYTIYIGDDTTDEDAFQLFQAKCNLKGVGIVVTEESVSTDASFTLRDTNELLGVDVQHREFITLRWQDECQHETGQRIINSFEIDPENLDIEKIFVKSDTLNIVWDDRHESSFPTKWLVENSYSQWALNQYAHDMTPIPLPLDAPVPTTEYARMMDKDDEKGLYEALQQVVENGFTVIQSTPSEPGAVKTLAERISPISHSFQYGDVFDVVAEPKPVNIAYTTVYLKSHVDLAYYESPPGLQFLHALHFDESVQGGESTFVDVFSVADEFRRSHPEHFATFCHVPATFMKRHLTREKATIMEYQRPHIQLNHRDEVIAVHWSPPFEGPLKVPFDDVMPYYDAYRIFHELVEGGKHRYEFKLKQGDTVIFNQRRVLHGRKQFSQSSNGVRHLQGTYINIDDALCRYNVLRTRFAANDPTAKNRRVANGNFA</sequence>
<evidence type="ECO:0000313" key="16">
    <source>
        <dbReference type="Proteomes" id="UP000284657"/>
    </source>
</evidence>
<dbReference type="Gene3D" id="3.40.50.1000">
    <property type="entry name" value="HAD superfamily/HAD-like"/>
    <property type="match status" value="1"/>
</dbReference>
<dbReference type="PANTHER" id="PTHR43768">
    <property type="entry name" value="TREHALOSE 6-PHOSPHATE PHOSPHATASE"/>
    <property type="match status" value="1"/>
</dbReference>
<dbReference type="InterPro" id="IPR003337">
    <property type="entry name" value="Trehalose_PPase"/>
</dbReference>
<reference evidence="15 16" key="1">
    <citation type="submission" date="2018-07" db="EMBL/GenBank/DDBJ databases">
        <title>Genome sequencing of oomycete isolates from Chile give support for New Zealand origin for Phytophthora kernoviae and make available the first Nothophytophthora sp. genome.</title>
        <authorList>
            <person name="Studholme D.J."/>
            <person name="Sanfuentes E."/>
            <person name="Panda P."/>
            <person name="Hill R."/>
            <person name="Sambles C."/>
            <person name="Grant M."/>
            <person name="Williams N.M."/>
            <person name="Mcdougal R.L."/>
        </authorList>
    </citation>
    <scope>NUCLEOTIDE SEQUENCE [LARGE SCALE GENOMIC DNA]</scope>
    <source>
        <strain evidence="13">Chile6</strain>
        <strain evidence="14">Chile7</strain>
    </source>
</reference>
<dbReference type="Pfam" id="PF02668">
    <property type="entry name" value="TauD"/>
    <property type="match status" value="1"/>
</dbReference>
<dbReference type="InterPro" id="IPR002734">
    <property type="entry name" value="RibDG_C"/>
</dbReference>
<dbReference type="Pfam" id="PF01872">
    <property type="entry name" value="RibD_C"/>
    <property type="match status" value="1"/>
</dbReference>
<dbReference type="InterPro" id="IPR044651">
    <property type="entry name" value="OTSB-like"/>
</dbReference>
<keyword evidence="9" id="KW-0560">Oxidoreductase</keyword>
<protein>
    <recommendedName>
        <fullName evidence="6">trehalose-phosphatase</fullName>
        <ecNumber evidence="6">3.1.3.12</ecNumber>
    </recommendedName>
</protein>
<evidence type="ECO:0000256" key="8">
    <source>
        <dbReference type="ARBA" id="ARBA00022801"/>
    </source>
</evidence>
<evidence type="ECO:0000259" key="11">
    <source>
        <dbReference type="Pfam" id="PF01872"/>
    </source>
</evidence>
<dbReference type="GO" id="GO:0005992">
    <property type="term" value="P:trehalose biosynthetic process"/>
    <property type="evidence" value="ECO:0007669"/>
    <property type="project" value="InterPro"/>
</dbReference>
<comment type="similarity">
    <text evidence="4">Belongs to the gamma-BBH/TMLD family.</text>
</comment>
<organism evidence="13 15">
    <name type="scientific">Phytophthora kernoviae</name>
    <dbReference type="NCBI Taxonomy" id="325452"/>
    <lineage>
        <taxon>Eukaryota</taxon>
        <taxon>Sar</taxon>
        <taxon>Stramenopiles</taxon>
        <taxon>Oomycota</taxon>
        <taxon>Peronosporomycetes</taxon>
        <taxon>Peronosporales</taxon>
        <taxon>Peronosporaceae</taxon>
        <taxon>Phytophthora</taxon>
    </lineage>
</organism>
<gene>
    <name evidence="14" type="ORF">BBJ29_002574</name>
    <name evidence="13" type="ORF">BBP00_00004268</name>
</gene>
<dbReference type="InterPro" id="IPR042098">
    <property type="entry name" value="TauD-like_sf"/>
</dbReference>
<dbReference type="GO" id="GO:0008703">
    <property type="term" value="F:5-amino-6-(5-phosphoribosylamino)uracil reductase activity"/>
    <property type="evidence" value="ECO:0007669"/>
    <property type="project" value="InterPro"/>
</dbReference>
<dbReference type="GO" id="GO:0046872">
    <property type="term" value="F:metal ion binding"/>
    <property type="evidence" value="ECO:0007669"/>
    <property type="project" value="UniProtKB-KW"/>
</dbReference>
<keyword evidence="10" id="KW-0408">Iron</keyword>
<dbReference type="InterPro" id="IPR023214">
    <property type="entry name" value="HAD_sf"/>
</dbReference>
<comment type="cofactor">
    <cofactor evidence="2">
        <name>Fe(2+)</name>
        <dbReference type="ChEBI" id="CHEBI:29033"/>
    </cofactor>
</comment>
<feature type="domain" description="TauD/TfdA-like" evidence="12">
    <location>
        <begin position="552"/>
        <end position="788"/>
    </location>
</feature>